<evidence type="ECO:0000256" key="1">
    <source>
        <dbReference type="ARBA" id="ARBA00022723"/>
    </source>
</evidence>
<reference evidence="6" key="1">
    <citation type="journal article" date="2019" name="bioRxiv">
        <title>The Genome of the Zebra Mussel, Dreissena polymorpha: A Resource for Invasive Species Research.</title>
        <authorList>
            <person name="McCartney M.A."/>
            <person name="Auch B."/>
            <person name="Kono T."/>
            <person name="Mallez S."/>
            <person name="Zhang Y."/>
            <person name="Obille A."/>
            <person name="Becker A."/>
            <person name="Abrahante J.E."/>
            <person name="Garbe J."/>
            <person name="Badalamenti J.P."/>
            <person name="Herman A."/>
            <person name="Mangelson H."/>
            <person name="Liachko I."/>
            <person name="Sullivan S."/>
            <person name="Sone E.D."/>
            <person name="Koren S."/>
            <person name="Silverstein K.A.T."/>
            <person name="Beckman K.B."/>
            <person name="Gohl D.M."/>
        </authorList>
    </citation>
    <scope>NUCLEOTIDE SEQUENCE</scope>
    <source>
        <strain evidence="6">Duluth1</strain>
        <tissue evidence="6">Whole animal</tissue>
    </source>
</reference>
<organism evidence="6 7">
    <name type="scientific">Dreissena polymorpha</name>
    <name type="common">Zebra mussel</name>
    <name type="synonym">Mytilus polymorpha</name>
    <dbReference type="NCBI Taxonomy" id="45954"/>
    <lineage>
        <taxon>Eukaryota</taxon>
        <taxon>Metazoa</taxon>
        <taxon>Spiralia</taxon>
        <taxon>Lophotrochozoa</taxon>
        <taxon>Mollusca</taxon>
        <taxon>Bivalvia</taxon>
        <taxon>Autobranchia</taxon>
        <taxon>Heteroconchia</taxon>
        <taxon>Euheterodonta</taxon>
        <taxon>Imparidentia</taxon>
        <taxon>Neoheterodontei</taxon>
        <taxon>Myida</taxon>
        <taxon>Dreissenoidea</taxon>
        <taxon>Dreissenidae</taxon>
        <taxon>Dreissena</taxon>
    </lineage>
</organism>
<proteinExistence type="inferred from homology"/>
<evidence type="ECO:0000256" key="4">
    <source>
        <dbReference type="RuleBase" id="RU003465"/>
    </source>
</evidence>
<keyword evidence="7" id="KW-1185">Reference proteome</keyword>
<protein>
    <recommendedName>
        <fullName evidence="5">PPM-type phosphatase domain-containing protein</fullName>
    </recommendedName>
</protein>
<dbReference type="Proteomes" id="UP000828390">
    <property type="component" value="Unassembled WGS sequence"/>
</dbReference>
<dbReference type="InterPro" id="IPR036457">
    <property type="entry name" value="PPM-type-like_dom_sf"/>
</dbReference>
<dbReference type="PROSITE" id="PS01032">
    <property type="entry name" value="PPM_1"/>
    <property type="match status" value="1"/>
</dbReference>
<dbReference type="SUPFAM" id="SSF81606">
    <property type="entry name" value="PP2C-like"/>
    <property type="match status" value="1"/>
</dbReference>
<dbReference type="EMBL" id="JAIWYP010000014">
    <property type="protein sequence ID" value="KAH3710963.1"/>
    <property type="molecule type" value="Genomic_DNA"/>
</dbReference>
<keyword evidence="1" id="KW-0479">Metal-binding</keyword>
<dbReference type="AlphaFoldDB" id="A0A9D3Z0T7"/>
<comment type="similarity">
    <text evidence="4">Belongs to the PP2C family.</text>
</comment>
<dbReference type="InterPro" id="IPR000222">
    <property type="entry name" value="PP2C_BS"/>
</dbReference>
<reference evidence="6" key="2">
    <citation type="submission" date="2020-11" db="EMBL/GenBank/DDBJ databases">
        <authorList>
            <person name="McCartney M.A."/>
            <person name="Auch B."/>
            <person name="Kono T."/>
            <person name="Mallez S."/>
            <person name="Becker A."/>
            <person name="Gohl D.M."/>
            <person name="Silverstein K.A.T."/>
            <person name="Koren S."/>
            <person name="Bechman K.B."/>
            <person name="Herman A."/>
            <person name="Abrahante J.E."/>
            <person name="Garbe J."/>
        </authorList>
    </citation>
    <scope>NUCLEOTIDE SEQUENCE</scope>
    <source>
        <strain evidence="6">Duluth1</strain>
        <tissue evidence="6">Whole animal</tissue>
    </source>
</reference>
<feature type="domain" description="PPM-type phosphatase" evidence="5">
    <location>
        <begin position="75"/>
        <end position="483"/>
    </location>
</feature>
<evidence type="ECO:0000313" key="7">
    <source>
        <dbReference type="Proteomes" id="UP000828390"/>
    </source>
</evidence>
<dbReference type="Pfam" id="PF00481">
    <property type="entry name" value="PP2C"/>
    <property type="match status" value="1"/>
</dbReference>
<evidence type="ECO:0000259" key="5">
    <source>
        <dbReference type="PROSITE" id="PS51746"/>
    </source>
</evidence>
<sequence length="493" mass="55772">MNRFYLSKNVISKIIARNSSVVGLESTSHCQNLDLTVTNCRHLTSDLYPKLSRQQVSWYLRYHEYYSGEINDGVLKSFTTNKLASNNPIEDRAAEVRLVHSDGRKNEYLFGVFDGHGGCACAQILSERLFSYVALMLSSNDLLRKIQLEKIDPCRDLIYRFTHKDYYHSQDMEHLYRVALQRLARDLLSAPNDDSTVEDIFKAAFLRLDHDILADALPKEGHGDINIENLSLALTGSCANLAYITGTDVYVANTGDCKAVIGHQIGQDEWIPIMLSYEHDAENEKEVTRICSAHPGESDTVLRNGRLLGDLAPLRAFGDARYKWPSAVMKHALNIFSPNGISIYGESLIPHNYKTPPYLTAEPEVVHHALSARDKFMVIGSDGLWELLKPNQVVDLIAAHMDDRQIISQFVVPQSGITLKEINDVLKVRKRILAKKPEDENVATHVLRMALGPDHTQLSQYLTIPPNIVRNYRDDITITVVYFDTDYIAERNE</sequence>
<dbReference type="InterPro" id="IPR001932">
    <property type="entry name" value="PPM-type_phosphatase-like_dom"/>
</dbReference>
<keyword evidence="3 4" id="KW-0904">Protein phosphatase</keyword>
<evidence type="ECO:0000313" key="6">
    <source>
        <dbReference type="EMBL" id="KAH3710963.1"/>
    </source>
</evidence>
<dbReference type="PROSITE" id="PS51746">
    <property type="entry name" value="PPM_2"/>
    <property type="match status" value="1"/>
</dbReference>
<name>A0A9D3Z0T7_DREPO</name>
<dbReference type="PANTHER" id="PTHR13832:SF792">
    <property type="entry name" value="GM14286P"/>
    <property type="match status" value="1"/>
</dbReference>
<evidence type="ECO:0000256" key="3">
    <source>
        <dbReference type="ARBA" id="ARBA00022912"/>
    </source>
</evidence>
<dbReference type="CDD" id="cd00143">
    <property type="entry name" value="PP2Cc"/>
    <property type="match status" value="1"/>
</dbReference>
<accession>A0A9D3Z0T7</accession>
<dbReference type="SMART" id="SM00332">
    <property type="entry name" value="PP2Cc"/>
    <property type="match status" value="1"/>
</dbReference>
<dbReference type="InterPro" id="IPR015655">
    <property type="entry name" value="PP2C"/>
</dbReference>
<gene>
    <name evidence="6" type="ORF">DPMN_070461</name>
</gene>
<dbReference type="GO" id="GO:0004741">
    <property type="term" value="F:[pyruvate dehydrogenase (acetyl-transferring)]-phosphatase activity"/>
    <property type="evidence" value="ECO:0007669"/>
    <property type="project" value="TreeGrafter"/>
</dbReference>
<evidence type="ECO:0000256" key="2">
    <source>
        <dbReference type="ARBA" id="ARBA00022801"/>
    </source>
</evidence>
<dbReference type="GO" id="GO:0046872">
    <property type="term" value="F:metal ion binding"/>
    <property type="evidence" value="ECO:0007669"/>
    <property type="project" value="UniProtKB-KW"/>
</dbReference>
<keyword evidence="2 4" id="KW-0378">Hydrolase</keyword>
<dbReference type="GO" id="GO:0005739">
    <property type="term" value="C:mitochondrion"/>
    <property type="evidence" value="ECO:0007669"/>
    <property type="project" value="TreeGrafter"/>
</dbReference>
<comment type="caution">
    <text evidence="6">The sequence shown here is derived from an EMBL/GenBank/DDBJ whole genome shotgun (WGS) entry which is preliminary data.</text>
</comment>
<dbReference type="PANTHER" id="PTHR13832">
    <property type="entry name" value="PROTEIN PHOSPHATASE 2C"/>
    <property type="match status" value="1"/>
</dbReference>
<dbReference type="Gene3D" id="3.60.40.10">
    <property type="entry name" value="PPM-type phosphatase domain"/>
    <property type="match status" value="1"/>
</dbReference>